<dbReference type="OrthoDB" id="1270942at2"/>
<name>A0A381F5X6_9FLAO</name>
<dbReference type="RefSeq" id="WP_076560727.1">
    <property type="nucleotide sequence ID" value="NZ_CP033929.1"/>
</dbReference>
<dbReference type="Proteomes" id="UP000185725">
    <property type="component" value="Unassembled WGS sequence"/>
</dbReference>
<keyword evidence="1" id="KW-1133">Transmembrane helix</keyword>
<dbReference type="EMBL" id="FTMF01000006">
    <property type="protein sequence ID" value="SIQ57938.1"/>
    <property type="molecule type" value="Genomic_DNA"/>
</dbReference>
<sequence length="122" mass="14177">MKTFLKNDFYFQLFFLIAGVFSAIIGCFFDFGIMLFYFVVGIPQLISFSIRAFNKDRKSIIYITYGIFILPVWMSLLIIFGLQNEYGITNFLGTILIISLIYSPVIAMFYVYDAYETSKKIV</sequence>
<keyword evidence="4" id="KW-1185">Reference proteome</keyword>
<dbReference type="AlphaFoldDB" id="A0A381F5X6"/>
<evidence type="ECO:0000313" key="4">
    <source>
        <dbReference type="Proteomes" id="UP000185725"/>
    </source>
</evidence>
<evidence type="ECO:0000313" key="2">
    <source>
        <dbReference type="EMBL" id="SIQ57938.1"/>
    </source>
</evidence>
<gene>
    <name evidence="3" type="ORF">NCTC13560_00300</name>
    <name evidence="2" type="ORF">SAMN05421682_106140</name>
</gene>
<evidence type="ECO:0000256" key="1">
    <source>
        <dbReference type="SAM" id="Phobius"/>
    </source>
</evidence>
<reference evidence="3 5" key="2">
    <citation type="submission" date="2018-06" db="EMBL/GenBank/DDBJ databases">
        <authorList>
            <consortium name="Pathogen Informatics"/>
            <person name="Doyle S."/>
        </authorList>
    </citation>
    <scope>NUCLEOTIDE SEQUENCE [LARGE SCALE GENOMIC DNA]</scope>
    <source>
        <strain evidence="3 5">NCTC13560</strain>
    </source>
</reference>
<dbReference type="Proteomes" id="UP000255231">
    <property type="component" value="Unassembled WGS sequence"/>
</dbReference>
<dbReference type="GeneID" id="303675066"/>
<reference evidence="2 4" key="1">
    <citation type="submission" date="2017-01" db="EMBL/GenBank/DDBJ databases">
        <authorList>
            <person name="Varghese N."/>
            <person name="Submissions S."/>
        </authorList>
    </citation>
    <scope>NUCLEOTIDE SEQUENCE [LARGE SCALE GENOMIC DNA]</scope>
    <source>
        <strain evidence="2 4">ATCC 27950</strain>
    </source>
</reference>
<organism evidence="3 5">
    <name type="scientific">Chryseobacterium indoltheticum</name>
    <dbReference type="NCBI Taxonomy" id="254"/>
    <lineage>
        <taxon>Bacteria</taxon>
        <taxon>Pseudomonadati</taxon>
        <taxon>Bacteroidota</taxon>
        <taxon>Flavobacteriia</taxon>
        <taxon>Flavobacteriales</taxon>
        <taxon>Weeksellaceae</taxon>
        <taxon>Chryseobacterium group</taxon>
        <taxon>Chryseobacterium</taxon>
    </lineage>
</organism>
<feature type="transmembrane region" description="Helical" evidence="1">
    <location>
        <begin position="60"/>
        <end position="82"/>
    </location>
</feature>
<protein>
    <submittedName>
        <fullName evidence="3">Uncharacterized protein</fullName>
    </submittedName>
</protein>
<feature type="transmembrane region" description="Helical" evidence="1">
    <location>
        <begin position="88"/>
        <end position="112"/>
    </location>
</feature>
<keyword evidence="1" id="KW-0812">Transmembrane</keyword>
<evidence type="ECO:0000313" key="5">
    <source>
        <dbReference type="Proteomes" id="UP000255231"/>
    </source>
</evidence>
<keyword evidence="1" id="KW-0472">Membrane</keyword>
<dbReference type="KEGG" id="cil:EG358_15255"/>
<accession>A0A381F5X6</accession>
<dbReference type="EMBL" id="UFVS01000001">
    <property type="protein sequence ID" value="SUX41502.1"/>
    <property type="molecule type" value="Genomic_DNA"/>
</dbReference>
<evidence type="ECO:0000313" key="3">
    <source>
        <dbReference type="EMBL" id="SUX41502.1"/>
    </source>
</evidence>
<dbReference type="PROSITE" id="PS51257">
    <property type="entry name" value="PROKAR_LIPOPROTEIN"/>
    <property type="match status" value="1"/>
</dbReference>
<proteinExistence type="predicted"/>
<feature type="transmembrane region" description="Helical" evidence="1">
    <location>
        <begin position="12"/>
        <end position="39"/>
    </location>
</feature>